<organism evidence="1 2">
    <name type="scientific">Lactuca saligna</name>
    <name type="common">Willowleaf lettuce</name>
    <dbReference type="NCBI Taxonomy" id="75948"/>
    <lineage>
        <taxon>Eukaryota</taxon>
        <taxon>Viridiplantae</taxon>
        <taxon>Streptophyta</taxon>
        <taxon>Embryophyta</taxon>
        <taxon>Tracheophyta</taxon>
        <taxon>Spermatophyta</taxon>
        <taxon>Magnoliopsida</taxon>
        <taxon>eudicotyledons</taxon>
        <taxon>Gunneridae</taxon>
        <taxon>Pentapetalae</taxon>
        <taxon>asterids</taxon>
        <taxon>campanulids</taxon>
        <taxon>Asterales</taxon>
        <taxon>Asteraceae</taxon>
        <taxon>Cichorioideae</taxon>
        <taxon>Cichorieae</taxon>
        <taxon>Lactucinae</taxon>
        <taxon>Lactuca</taxon>
    </lineage>
</organism>
<accession>A0AA36DY28</accession>
<keyword evidence="2" id="KW-1185">Reference proteome</keyword>
<sequence>MTTTHSFLLTKVDIVYDGVTYIDEYYNSMLPKIDEKAEVDLKNFGKIHSLLVELKEMVLKSSSPSLFTTEFLTQKFHLLESTIHSKLAPMPHQLLQGCKGEKEK</sequence>
<evidence type="ECO:0000313" key="1">
    <source>
        <dbReference type="EMBL" id="CAI9275829.1"/>
    </source>
</evidence>
<protein>
    <submittedName>
        <fullName evidence="1">Uncharacterized protein</fullName>
    </submittedName>
</protein>
<dbReference type="Proteomes" id="UP001177003">
    <property type="component" value="Chromosome 3"/>
</dbReference>
<dbReference type="AlphaFoldDB" id="A0AA36DY28"/>
<name>A0AA36DY28_LACSI</name>
<dbReference type="EMBL" id="OX465079">
    <property type="protein sequence ID" value="CAI9275829.1"/>
    <property type="molecule type" value="Genomic_DNA"/>
</dbReference>
<proteinExistence type="predicted"/>
<gene>
    <name evidence="1" type="ORF">LSALG_LOCUS15849</name>
</gene>
<reference evidence="1" key="1">
    <citation type="submission" date="2023-04" db="EMBL/GenBank/DDBJ databases">
        <authorList>
            <person name="Vijverberg K."/>
            <person name="Xiong W."/>
            <person name="Schranz E."/>
        </authorList>
    </citation>
    <scope>NUCLEOTIDE SEQUENCE</scope>
</reference>
<evidence type="ECO:0000313" key="2">
    <source>
        <dbReference type="Proteomes" id="UP001177003"/>
    </source>
</evidence>